<keyword evidence="1" id="KW-1133">Transmembrane helix</keyword>
<dbReference type="OrthoDB" id="2088196at2"/>
<protein>
    <recommendedName>
        <fullName evidence="7">DUF4129 domain-containing protein</fullName>
    </recommendedName>
</protein>
<dbReference type="RefSeq" id="WP_101303360.1">
    <property type="nucleotide sequence ID" value="NZ_CP025197.1"/>
</dbReference>
<keyword evidence="1" id="KW-0812">Transmembrane</keyword>
<proteinExistence type="predicted"/>
<dbReference type="Proteomes" id="UP000233534">
    <property type="component" value="Chromosome"/>
</dbReference>
<evidence type="ECO:0000256" key="2">
    <source>
        <dbReference type="SAM" id="SignalP"/>
    </source>
</evidence>
<evidence type="ECO:0000313" key="3">
    <source>
        <dbReference type="EMBL" id="AUG58726.1"/>
    </source>
</evidence>
<dbReference type="EMBL" id="CP025197">
    <property type="protein sequence ID" value="AUG58726.1"/>
    <property type="molecule type" value="Genomic_DNA"/>
</dbReference>
<evidence type="ECO:0000256" key="1">
    <source>
        <dbReference type="SAM" id="Phobius"/>
    </source>
</evidence>
<dbReference type="AlphaFoldDB" id="A0A2K9EAJ2"/>
<accession>A0A2K9EAJ2</accession>
<evidence type="ECO:0000313" key="4">
    <source>
        <dbReference type="EMBL" id="PQQ66173.1"/>
    </source>
</evidence>
<dbReference type="Proteomes" id="UP000239720">
    <property type="component" value="Unassembled WGS sequence"/>
</dbReference>
<keyword evidence="1" id="KW-0472">Membrane</keyword>
<reference evidence="3 5" key="1">
    <citation type="submission" date="2017-12" db="EMBL/GenBank/DDBJ databases">
        <title>Complete genome sequence of Herbivorax saccincola GGR1, a novel Cellulosome-producing hydrolytic bacterium in a thermophilic biogas plant, established by Illumina and Nanopore MinION sequencing.</title>
        <authorList>
            <person name="Pechtl A."/>
            <person name="Ruckert C."/>
            <person name="Koeck D.E."/>
            <person name="Maus I."/>
            <person name="Winkler A."/>
            <person name="Kalinowski J."/>
            <person name="Puhler A."/>
            <person name="Schwarz W.W."/>
            <person name="Zverlov V.V."/>
            <person name="Schluter A."/>
            <person name="Liebl W."/>
        </authorList>
    </citation>
    <scope>NUCLEOTIDE SEQUENCE [LARGE SCALE GENOMIC DNA]</scope>
    <source>
        <strain evidence="3">GGR1</strain>
        <strain evidence="5">SR1</strain>
    </source>
</reference>
<reference evidence="4 6" key="2">
    <citation type="journal article" date="2018" name="Syst. Appl. Microbiol.">
        <title>Characterization and high-quality draft genome sequence of Herbivorax saccincola A7, an anaerobic, alkaliphilic, thermophilic, cellulolytic, and xylanolytic bacterium.</title>
        <authorList>
            <person name="Aikawa S."/>
            <person name="Baramee S."/>
            <person name="Sermsathanaswadi J."/>
            <person name="Thianheng P."/>
            <person name="Tachaapaikoon C."/>
            <person name="Shikata A."/>
            <person name="Waeonukul R."/>
            <person name="Pason P."/>
            <person name="Ratanakhanokchai K."/>
            <person name="Kosugi A."/>
        </authorList>
    </citation>
    <scope>NUCLEOTIDE SEQUENCE [LARGE SCALE GENOMIC DNA]</scope>
    <source>
        <strain evidence="4 6">A7</strain>
    </source>
</reference>
<evidence type="ECO:0008006" key="7">
    <source>
        <dbReference type="Google" id="ProtNLM"/>
    </source>
</evidence>
<organism evidence="3 5">
    <name type="scientific">Acetivibrio saccincola</name>
    <dbReference type="NCBI Taxonomy" id="1677857"/>
    <lineage>
        <taxon>Bacteria</taxon>
        <taxon>Bacillati</taxon>
        <taxon>Bacillota</taxon>
        <taxon>Clostridia</taxon>
        <taxon>Eubacteriales</taxon>
        <taxon>Oscillospiraceae</taxon>
        <taxon>Acetivibrio</taxon>
    </lineage>
</organism>
<feature type="signal peptide" evidence="2">
    <location>
        <begin position="1"/>
        <end position="24"/>
    </location>
</feature>
<dbReference type="EMBL" id="NEMB01000003">
    <property type="protein sequence ID" value="PQQ66173.1"/>
    <property type="molecule type" value="Genomic_DNA"/>
</dbReference>
<dbReference type="KEGG" id="hsc:HVS_14325"/>
<name>A0A2K9EAJ2_9FIRM</name>
<sequence>MKKIKIVFLIVIVFLFFVPFFAAAESEDTAGIEGTVETQGVPESKDNAESERNIYIGDLIELKITSGTITEDELREKFEEFDIVDIKSDGESYIITIRSFEPGEKIVKVGNKEIVIDIKSTLDEIDNEGIFEGSFEPKTGGKFNIAGYAAFLFPCVFFLCGIMLLVTFIKRKKAASLIPYQLFVKNTGALSPNDAAYLVKLTECFKKYIEDVYSYSIRGKTSSEIIGEIKNIKEIDPFIKNLKEWLYECDIFKFSGKTPAPEDKKRLFESLMGIVGKIEKTKEGEV</sequence>
<keyword evidence="5" id="KW-1185">Reference proteome</keyword>
<gene>
    <name evidence="4" type="ORF">B9R14_05005</name>
    <name evidence="3" type="ORF">HVS_14325</name>
</gene>
<evidence type="ECO:0000313" key="6">
    <source>
        <dbReference type="Proteomes" id="UP000239720"/>
    </source>
</evidence>
<evidence type="ECO:0000313" key="5">
    <source>
        <dbReference type="Proteomes" id="UP000233534"/>
    </source>
</evidence>
<feature type="transmembrane region" description="Helical" evidence="1">
    <location>
        <begin position="145"/>
        <end position="169"/>
    </location>
</feature>
<feature type="chain" id="PRO_5036043877" description="DUF4129 domain-containing protein" evidence="2">
    <location>
        <begin position="25"/>
        <end position="286"/>
    </location>
</feature>
<keyword evidence="2" id="KW-0732">Signal</keyword>